<keyword evidence="2" id="KW-1185">Reference proteome</keyword>
<sequence>MLYHLHALVAESNEATQEVQVSFLVAVVYLASASAVEAEAETRVQSVWEGGNDTQIAMSFTEFSDIHKEQAFTSAAEVVQRSSLSCSILIL</sequence>
<accession>A0AAD3SL26</accession>
<evidence type="ECO:0000313" key="1">
    <source>
        <dbReference type="EMBL" id="GMH13593.1"/>
    </source>
</evidence>
<reference evidence="1" key="1">
    <citation type="submission" date="2023-05" db="EMBL/GenBank/DDBJ databases">
        <title>Nepenthes gracilis genome sequencing.</title>
        <authorList>
            <person name="Fukushima K."/>
        </authorList>
    </citation>
    <scope>NUCLEOTIDE SEQUENCE</scope>
    <source>
        <strain evidence="1">SING2019-196</strain>
    </source>
</reference>
<evidence type="ECO:0000313" key="2">
    <source>
        <dbReference type="Proteomes" id="UP001279734"/>
    </source>
</evidence>
<name>A0AAD3SL26_NEPGR</name>
<organism evidence="1 2">
    <name type="scientific">Nepenthes gracilis</name>
    <name type="common">Slender pitcher plant</name>
    <dbReference type="NCBI Taxonomy" id="150966"/>
    <lineage>
        <taxon>Eukaryota</taxon>
        <taxon>Viridiplantae</taxon>
        <taxon>Streptophyta</taxon>
        <taxon>Embryophyta</taxon>
        <taxon>Tracheophyta</taxon>
        <taxon>Spermatophyta</taxon>
        <taxon>Magnoliopsida</taxon>
        <taxon>eudicotyledons</taxon>
        <taxon>Gunneridae</taxon>
        <taxon>Pentapetalae</taxon>
        <taxon>Caryophyllales</taxon>
        <taxon>Nepenthaceae</taxon>
        <taxon>Nepenthes</taxon>
    </lineage>
</organism>
<dbReference type="Proteomes" id="UP001279734">
    <property type="component" value="Unassembled WGS sequence"/>
</dbReference>
<comment type="caution">
    <text evidence="1">The sequence shown here is derived from an EMBL/GenBank/DDBJ whole genome shotgun (WGS) entry which is preliminary data.</text>
</comment>
<gene>
    <name evidence="1" type="ORF">Nepgr_015434</name>
</gene>
<dbReference type="AlphaFoldDB" id="A0AAD3SL26"/>
<protein>
    <submittedName>
        <fullName evidence="1">Uncharacterized protein</fullName>
    </submittedName>
</protein>
<dbReference type="EMBL" id="BSYO01000013">
    <property type="protein sequence ID" value="GMH13593.1"/>
    <property type="molecule type" value="Genomic_DNA"/>
</dbReference>
<proteinExistence type="predicted"/>